<dbReference type="Pfam" id="PF13186">
    <property type="entry name" value="SPASM"/>
    <property type="match status" value="1"/>
</dbReference>
<evidence type="ECO:0000313" key="9">
    <source>
        <dbReference type="EMBL" id="RJP59536.1"/>
    </source>
</evidence>
<dbReference type="InterPro" id="IPR000385">
    <property type="entry name" value="MoaA_NifB_PqqE_Fe-S-bd_CS"/>
</dbReference>
<dbReference type="PROSITE" id="PS51918">
    <property type="entry name" value="RADICAL_SAM"/>
    <property type="match status" value="1"/>
</dbReference>
<evidence type="ECO:0000256" key="3">
    <source>
        <dbReference type="ARBA" id="ARBA00022691"/>
    </source>
</evidence>
<dbReference type="InterPro" id="IPR007197">
    <property type="entry name" value="rSAM"/>
</dbReference>
<keyword evidence="7" id="KW-0411">Iron-sulfur</keyword>
<dbReference type="AlphaFoldDB" id="A0A3A4R537"/>
<dbReference type="SUPFAM" id="SSF102114">
    <property type="entry name" value="Radical SAM enzymes"/>
    <property type="match status" value="1"/>
</dbReference>
<evidence type="ECO:0000256" key="2">
    <source>
        <dbReference type="ARBA" id="ARBA00022485"/>
    </source>
</evidence>
<evidence type="ECO:0000256" key="4">
    <source>
        <dbReference type="ARBA" id="ARBA00022723"/>
    </source>
</evidence>
<keyword evidence="4" id="KW-0479">Metal-binding</keyword>
<dbReference type="GO" id="GO:0016491">
    <property type="term" value="F:oxidoreductase activity"/>
    <property type="evidence" value="ECO:0007669"/>
    <property type="project" value="UniProtKB-KW"/>
</dbReference>
<dbReference type="Proteomes" id="UP000266426">
    <property type="component" value="Unassembled WGS sequence"/>
</dbReference>
<dbReference type="PANTHER" id="PTHR11228:SF7">
    <property type="entry name" value="PQQA PEPTIDE CYCLASE"/>
    <property type="match status" value="1"/>
</dbReference>
<sequence>MSTETLIHKLKKHSIKDIPRLFKANYDHYIRHDLPYYLYDKIPFGYAPAPRSINIKITNRCNLNCVMCGQTATRHQKWQQEELSADDWIHFLRSAAHFNPYISFWGGEPLMFDGIIDIFREIHRLGLQTGIITNGLLLEKYAPDLASFDNLHIGISLDGPPEIHDEVRCRKGTFQKMEDGLNAVNHFRKKYGKQPKQLSVIFSTITPKNQYHFPELIDTARRFNPEEMCISYLTFVTNELIAGTNRITEEQLNTRFDSLEGFKADITQYDIPHIEKLTEMIRSNEFNVPFKLHFNPVLNPDEVKRYYFDMRFTMGRKTCFRPWFIAELLPNGQLNFCPDFPDYRFGDIRTTPFLKIWNGTEARAFRKLLKKFKLLPMCVRCCGLLTHQPRSVLRH</sequence>
<evidence type="ECO:0000256" key="1">
    <source>
        <dbReference type="ARBA" id="ARBA00001966"/>
    </source>
</evidence>
<dbReference type="Gene3D" id="3.20.20.70">
    <property type="entry name" value="Aldolase class I"/>
    <property type="match status" value="1"/>
</dbReference>
<dbReference type="GO" id="GO:0051539">
    <property type="term" value="F:4 iron, 4 sulfur cluster binding"/>
    <property type="evidence" value="ECO:0007669"/>
    <property type="project" value="UniProtKB-KW"/>
</dbReference>
<comment type="cofactor">
    <cofactor evidence="1">
        <name>[4Fe-4S] cluster</name>
        <dbReference type="ChEBI" id="CHEBI:49883"/>
    </cofactor>
</comment>
<dbReference type="PANTHER" id="PTHR11228">
    <property type="entry name" value="RADICAL SAM DOMAIN PROTEIN"/>
    <property type="match status" value="1"/>
</dbReference>
<dbReference type="GO" id="GO:0046872">
    <property type="term" value="F:metal ion binding"/>
    <property type="evidence" value="ECO:0007669"/>
    <property type="project" value="UniProtKB-KW"/>
</dbReference>
<dbReference type="InterPro" id="IPR050377">
    <property type="entry name" value="Radical_SAM_PqqE_MftC-like"/>
</dbReference>
<dbReference type="EMBL" id="QZJZ01000047">
    <property type="protein sequence ID" value="RJP59536.1"/>
    <property type="molecule type" value="Genomic_DNA"/>
</dbReference>
<dbReference type="InterPro" id="IPR017200">
    <property type="entry name" value="PqqE-like"/>
</dbReference>
<evidence type="ECO:0000256" key="5">
    <source>
        <dbReference type="ARBA" id="ARBA00023002"/>
    </source>
</evidence>
<organism evidence="9 10">
    <name type="scientific">Candidatus Auribacter fodinae</name>
    <dbReference type="NCBI Taxonomy" id="2093366"/>
    <lineage>
        <taxon>Bacteria</taxon>
        <taxon>Pseudomonadati</taxon>
        <taxon>Candidatus Auribacterota</taxon>
        <taxon>Candidatus Auribacteria</taxon>
        <taxon>Candidatus Auribacterales</taxon>
        <taxon>Candidatus Auribacteraceae</taxon>
        <taxon>Candidatus Auribacter</taxon>
    </lineage>
</organism>
<dbReference type="InterPro" id="IPR013785">
    <property type="entry name" value="Aldolase_TIM"/>
</dbReference>
<dbReference type="CDD" id="cd21109">
    <property type="entry name" value="SPASM"/>
    <property type="match status" value="1"/>
</dbReference>
<evidence type="ECO:0000256" key="6">
    <source>
        <dbReference type="ARBA" id="ARBA00023004"/>
    </source>
</evidence>
<dbReference type="CDD" id="cd01335">
    <property type="entry name" value="Radical_SAM"/>
    <property type="match status" value="1"/>
</dbReference>
<dbReference type="InterPro" id="IPR058240">
    <property type="entry name" value="rSAM_sf"/>
</dbReference>
<reference evidence="9 10" key="1">
    <citation type="journal article" date="2017" name="ISME J.">
        <title>Energy and carbon metabolisms in a deep terrestrial subsurface fluid microbial community.</title>
        <authorList>
            <person name="Momper L."/>
            <person name="Jungbluth S.P."/>
            <person name="Lee M.D."/>
            <person name="Amend J.P."/>
        </authorList>
    </citation>
    <scope>NUCLEOTIDE SEQUENCE [LARGE SCALE GENOMIC DNA]</scope>
    <source>
        <strain evidence="9">SURF_26</strain>
    </source>
</reference>
<evidence type="ECO:0000256" key="7">
    <source>
        <dbReference type="ARBA" id="ARBA00023014"/>
    </source>
</evidence>
<dbReference type="Pfam" id="PF04055">
    <property type="entry name" value="Radical_SAM"/>
    <property type="match status" value="1"/>
</dbReference>
<dbReference type="PROSITE" id="PS01305">
    <property type="entry name" value="MOAA_NIFB_PQQE"/>
    <property type="match status" value="1"/>
</dbReference>
<protein>
    <submittedName>
        <fullName evidence="9">Radical SAM protein</fullName>
    </submittedName>
</protein>
<name>A0A3A4R537_9BACT</name>
<keyword evidence="5" id="KW-0560">Oxidoreductase</keyword>
<accession>A0A3A4R537</accession>
<dbReference type="SFLD" id="SFLDS00029">
    <property type="entry name" value="Radical_SAM"/>
    <property type="match status" value="1"/>
</dbReference>
<comment type="caution">
    <text evidence="9">The sequence shown here is derived from an EMBL/GenBank/DDBJ whole genome shotgun (WGS) entry which is preliminary data.</text>
</comment>
<dbReference type="SFLD" id="SFLDG01067">
    <property type="entry name" value="SPASM/twitch_domain_containing"/>
    <property type="match status" value="1"/>
</dbReference>
<dbReference type="InterPro" id="IPR023885">
    <property type="entry name" value="4Fe4S-binding_SPASM_dom"/>
</dbReference>
<dbReference type="PIRSF" id="PIRSF037420">
    <property type="entry name" value="PQQ_syn_pqqE"/>
    <property type="match status" value="1"/>
</dbReference>
<proteinExistence type="predicted"/>
<evidence type="ECO:0000313" key="10">
    <source>
        <dbReference type="Proteomes" id="UP000266426"/>
    </source>
</evidence>
<keyword evidence="6" id="KW-0408">Iron</keyword>
<keyword evidence="3" id="KW-0949">S-adenosyl-L-methionine</keyword>
<gene>
    <name evidence="9" type="ORF">C4541_05795</name>
</gene>
<keyword evidence="2" id="KW-0004">4Fe-4S</keyword>
<evidence type="ECO:0000259" key="8">
    <source>
        <dbReference type="PROSITE" id="PS51918"/>
    </source>
</evidence>
<feature type="domain" description="Radical SAM core" evidence="8">
    <location>
        <begin position="47"/>
        <end position="270"/>
    </location>
</feature>